<keyword evidence="7" id="KW-0325">Glycoprotein</keyword>
<evidence type="ECO:0000313" key="13">
    <source>
        <dbReference type="Proteomes" id="UP000054342"/>
    </source>
</evidence>
<organism evidence="12 13">
    <name type="scientific">Exophiala xenobiotica</name>
    <dbReference type="NCBI Taxonomy" id="348802"/>
    <lineage>
        <taxon>Eukaryota</taxon>
        <taxon>Fungi</taxon>
        <taxon>Dikarya</taxon>
        <taxon>Ascomycota</taxon>
        <taxon>Pezizomycotina</taxon>
        <taxon>Eurotiomycetes</taxon>
        <taxon>Chaetothyriomycetidae</taxon>
        <taxon>Chaetothyriales</taxon>
        <taxon>Herpotrichiellaceae</taxon>
        <taxon>Exophiala</taxon>
    </lineage>
</organism>
<evidence type="ECO:0000256" key="4">
    <source>
        <dbReference type="ARBA" id="ARBA00022737"/>
    </source>
</evidence>
<evidence type="ECO:0000256" key="10">
    <source>
        <dbReference type="SAM" id="MobiDB-lite"/>
    </source>
</evidence>
<feature type="transmembrane region" description="Helical" evidence="11">
    <location>
        <begin position="326"/>
        <end position="346"/>
    </location>
</feature>
<dbReference type="GO" id="GO:0015250">
    <property type="term" value="F:water channel activity"/>
    <property type="evidence" value="ECO:0007669"/>
    <property type="project" value="TreeGrafter"/>
</dbReference>
<feature type="transmembrane region" description="Helical" evidence="11">
    <location>
        <begin position="210"/>
        <end position="235"/>
    </location>
</feature>
<name>A0A0D2EYT2_9EURO</name>
<keyword evidence="13" id="KW-1185">Reference proteome</keyword>
<keyword evidence="6 11" id="KW-0472">Membrane</keyword>
<keyword evidence="4" id="KW-0677">Repeat</keyword>
<dbReference type="AlphaFoldDB" id="A0A0D2EYT2"/>
<dbReference type="FunFam" id="1.20.1080.10:FF:000024">
    <property type="entry name" value="MIP aquaporin (Eurofung)"/>
    <property type="match status" value="1"/>
</dbReference>
<dbReference type="OrthoDB" id="3222at2759"/>
<dbReference type="Pfam" id="PF00230">
    <property type="entry name" value="MIP"/>
    <property type="match status" value="1"/>
</dbReference>
<dbReference type="HOGENOM" id="CLU_020019_1_0_1"/>
<sequence length="438" mass="47441">MWLGFSRLPPFVKAHLACGEETGLDWLSTLPPARGPSSSHDASVWTARTSKAFWPRKLSQSPYLAIPLSTPRINTVTIMNVDRPARQIRLPWKNREAILPNEDETMVSRRIPFLGHLPLSIKNHFIAMMGEFAGTFLFLLFALGGTNVVNAAPEQGQPESLAANPAKLLFISLCFGMSLAVNAWVFFRISGGLFNPAVTLGMMLVGAMPYVRGCLVIISQILGGIASSAVVSCLLPGPLNVRTSLGGGTSVTQGLFIEMFLTAQLVFTIFMLAAEKHRATFIAPVGIGLSLFIAELMGVYYTGGSLNPARSFGPCVVLHSFYSYHWIYWVGPILGSLLASGFYMFIKALEHETVNPEQDAAGEPARVFDPNTGVEKRVDPETGVPRDGGNLYNSNHGQMSTASAGAAMMNHKRGSDERTLTRANREPDLEAGRGMPAP</sequence>
<evidence type="ECO:0000256" key="3">
    <source>
        <dbReference type="ARBA" id="ARBA00022692"/>
    </source>
</evidence>
<evidence type="ECO:0000256" key="2">
    <source>
        <dbReference type="ARBA" id="ARBA00006175"/>
    </source>
</evidence>
<dbReference type="InterPro" id="IPR000425">
    <property type="entry name" value="MIP"/>
</dbReference>
<evidence type="ECO:0000256" key="9">
    <source>
        <dbReference type="RuleBase" id="RU000477"/>
    </source>
</evidence>
<protein>
    <recommendedName>
        <fullName evidence="14">Aquaporin</fullName>
    </recommendedName>
</protein>
<feature type="region of interest" description="Disordered" evidence="10">
    <location>
        <begin position="357"/>
        <end position="438"/>
    </location>
</feature>
<feature type="transmembrane region" description="Helical" evidence="11">
    <location>
        <begin position="255"/>
        <end position="274"/>
    </location>
</feature>
<dbReference type="InterPro" id="IPR023271">
    <property type="entry name" value="Aquaporin-like"/>
</dbReference>
<comment type="similarity">
    <text evidence="2 9">Belongs to the MIP/aquaporin (TC 1.A.8) family.</text>
</comment>
<dbReference type="EMBL" id="KN847321">
    <property type="protein sequence ID" value="KIW52919.1"/>
    <property type="molecule type" value="Genomic_DNA"/>
</dbReference>
<dbReference type="Proteomes" id="UP000054342">
    <property type="component" value="Unassembled WGS sequence"/>
</dbReference>
<comment type="catalytic activity">
    <reaction evidence="8">
        <text>H2O(in) = H2O(out)</text>
        <dbReference type="Rhea" id="RHEA:29667"/>
        <dbReference type="ChEBI" id="CHEBI:15377"/>
    </reaction>
</comment>
<dbReference type="PANTHER" id="PTHR19139">
    <property type="entry name" value="AQUAPORIN TRANSPORTER"/>
    <property type="match status" value="1"/>
</dbReference>
<evidence type="ECO:0008006" key="14">
    <source>
        <dbReference type="Google" id="ProtNLM"/>
    </source>
</evidence>
<reference evidence="12 13" key="1">
    <citation type="submission" date="2015-01" db="EMBL/GenBank/DDBJ databases">
        <title>The Genome Sequence of Exophiala xenobiotica CBS118157.</title>
        <authorList>
            <consortium name="The Broad Institute Genomics Platform"/>
            <person name="Cuomo C."/>
            <person name="de Hoog S."/>
            <person name="Gorbushina A."/>
            <person name="Stielow B."/>
            <person name="Teixiera M."/>
            <person name="Abouelleil A."/>
            <person name="Chapman S.B."/>
            <person name="Priest M."/>
            <person name="Young S.K."/>
            <person name="Wortman J."/>
            <person name="Nusbaum C."/>
            <person name="Birren B."/>
        </authorList>
    </citation>
    <scope>NUCLEOTIDE SEQUENCE [LARGE SCALE GENOMIC DNA]</scope>
    <source>
        <strain evidence="12 13">CBS 118157</strain>
    </source>
</reference>
<feature type="compositionally biased region" description="Polar residues" evidence="10">
    <location>
        <begin position="391"/>
        <end position="403"/>
    </location>
</feature>
<dbReference type="InterPro" id="IPR034294">
    <property type="entry name" value="Aquaporin_transptr"/>
</dbReference>
<dbReference type="PRINTS" id="PR00783">
    <property type="entry name" value="MINTRINSICP"/>
</dbReference>
<dbReference type="PANTHER" id="PTHR19139:SF199">
    <property type="entry name" value="MIP17260P"/>
    <property type="match status" value="1"/>
</dbReference>
<dbReference type="STRING" id="348802.A0A0D2EYT2"/>
<feature type="transmembrane region" description="Helical" evidence="11">
    <location>
        <begin position="125"/>
        <end position="148"/>
    </location>
</feature>
<feature type="transmembrane region" description="Helical" evidence="11">
    <location>
        <begin position="168"/>
        <end position="189"/>
    </location>
</feature>
<dbReference type="GeneID" id="25330435"/>
<evidence type="ECO:0000256" key="8">
    <source>
        <dbReference type="ARBA" id="ARBA00034651"/>
    </source>
</evidence>
<dbReference type="SUPFAM" id="SSF81338">
    <property type="entry name" value="Aquaporin-like"/>
    <property type="match status" value="1"/>
</dbReference>
<evidence type="ECO:0000256" key="11">
    <source>
        <dbReference type="SAM" id="Phobius"/>
    </source>
</evidence>
<feature type="compositionally biased region" description="Basic and acidic residues" evidence="10">
    <location>
        <begin position="413"/>
        <end position="431"/>
    </location>
</feature>
<comment type="subcellular location">
    <subcellularLocation>
        <location evidence="1">Membrane</location>
        <topology evidence="1">Multi-pass membrane protein</topology>
    </subcellularLocation>
</comment>
<keyword evidence="9" id="KW-0813">Transport</keyword>
<keyword evidence="3 9" id="KW-0812">Transmembrane</keyword>
<proteinExistence type="inferred from homology"/>
<dbReference type="RefSeq" id="XP_013313503.1">
    <property type="nucleotide sequence ID" value="XM_013458049.1"/>
</dbReference>
<dbReference type="GO" id="GO:0005886">
    <property type="term" value="C:plasma membrane"/>
    <property type="evidence" value="ECO:0007669"/>
    <property type="project" value="TreeGrafter"/>
</dbReference>
<keyword evidence="5 11" id="KW-1133">Transmembrane helix</keyword>
<accession>A0A0D2EYT2</accession>
<evidence type="ECO:0000256" key="1">
    <source>
        <dbReference type="ARBA" id="ARBA00004141"/>
    </source>
</evidence>
<feature type="transmembrane region" description="Helical" evidence="11">
    <location>
        <begin position="281"/>
        <end position="301"/>
    </location>
</feature>
<evidence type="ECO:0000256" key="5">
    <source>
        <dbReference type="ARBA" id="ARBA00022989"/>
    </source>
</evidence>
<evidence type="ECO:0000256" key="6">
    <source>
        <dbReference type="ARBA" id="ARBA00023136"/>
    </source>
</evidence>
<gene>
    <name evidence="12" type="ORF">PV05_08527</name>
</gene>
<evidence type="ECO:0000256" key="7">
    <source>
        <dbReference type="ARBA" id="ARBA00023180"/>
    </source>
</evidence>
<evidence type="ECO:0000313" key="12">
    <source>
        <dbReference type="EMBL" id="KIW52919.1"/>
    </source>
</evidence>
<dbReference type="Gene3D" id="1.20.1080.10">
    <property type="entry name" value="Glycerol uptake facilitator protein"/>
    <property type="match status" value="1"/>
</dbReference>